<dbReference type="InterPro" id="IPR037069">
    <property type="entry name" value="AcylCoA_DH/ox_N_sf"/>
</dbReference>
<feature type="domain" description="Acyl-CoA dehydrogenase C-terminal" evidence="2">
    <location>
        <begin position="244"/>
        <end position="373"/>
    </location>
</feature>
<dbReference type="OrthoDB" id="7316074at2"/>
<keyword evidence="1" id="KW-0560">Oxidoreductase</keyword>
<dbReference type="Gene3D" id="1.20.140.10">
    <property type="entry name" value="Butyryl-CoA Dehydrogenase, subunit A, domain 3"/>
    <property type="match status" value="1"/>
</dbReference>
<reference evidence="4" key="1">
    <citation type="submission" date="2017-11" db="EMBL/GenBank/DDBJ databases">
        <title>The draft genome sequence of Chromatocurvus sp. F02.</title>
        <authorList>
            <person name="Du Z.-J."/>
            <person name="Chang Y.-Q."/>
        </authorList>
    </citation>
    <scope>NUCLEOTIDE SEQUENCE [LARGE SCALE GENOMIC DNA]</scope>
    <source>
        <strain evidence="4">F02</strain>
    </source>
</reference>
<evidence type="ECO:0000256" key="1">
    <source>
        <dbReference type="ARBA" id="ARBA00023002"/>
    </source>
</evidence>
<evidence type="ECO:0000313" key="4">
    <source>
        <dbReference type="Proteomes" id="UP000234845"/>
    </source>
</evidence>
<name>A0A2N5XYX7_9GAMM</name>
<dbReference type="EMBL" id="PKLZ01000014">
    <property type="protein sequence ID" value="PLW81348.1"/>
    <property type="molecule type" value="Genomic_DNA"/>
</dbReference>
<organism evidence="3 4">
    <name type="scientific">Kineobactrum sediminis</name>
    <dbReference type="NCBI Taxonomy" id="1905677"/>
    <lineage>
        <taxon>Bacteria</taxon>
        <taxon>Pseudomonadati</taxon>
        <taxon>Pseudomonadota</taxon>
        <taxon>Gammaproteobacteria</taxon>
        <taxon>Cellvibrionales</taxon>
        <taxon>Halieaceae</taxon>
        <taxon>Kineobactrum</taxon>
    </lineage>
</organism>
<dbReference type="InterPro" id="IPR009100">
    <property type="entry name" value="AcylCoA_DH/oxidase_NM_dom_sf"/>
</dbReference>
<dbReference type="AlphaFoldDB" id="A0A2N5XYX7"/>
<dbReference type="PIRSF" id="PIRSF016578">
    <property type="entry name" value="HsaA"/>
    <property type="match status" value="1"/>
</dbReference>
<accession>A0A2N5XYX7</accession>
<dbReference type="GO" id="GO:0050660">
    <property type="term" value="F:flavin adenine dinucleotide binding"/>
    <property type="evidence" value="ECO:0007669"/>
    <property type="project" value="InterPro"/>
</dbReference>
<gene>
    <name evidence="3" type="ORF">CWI75_16070</name>
</gene>
<protein>
    <submittedName>
        <fullName evidence="3">Flavin-dependent monooxygenase</fullName>
    </submittedName>
</protein>
<dbReference type="Proteomes" id="UP000234845">
    <property type="component" value="Unassembled WGS sequence"/>
</dbReference>
<comment type="caution">
    <text evidence="3">The sequence shown here is derived from an EMBL/GenBank/DDBJ whole genome shotgun (WGS) entry which is preliminary data.</text>
</comment>
<dbReference type="GO" id="GO:0005737">
    <property type="term" value="C:cytoplasm"/>
    <property type="evidence" value="ECO:0007669"/>
    <property type="project" value="TreeGrafter"/>
</dbReference>
<dbReference type="InterPro" id="IPR050741">
    <property type="entry name" value="Acyl-CoA_dehydrogenase"/>
</dbReference>
<dbReference type="PANTHER" id="PTHR48083">
    <property type="entry name" value="MEDIUM-CHAIN SPECIFIC ACYL-COA DEHYDROGENASE, MITOCHONDRIAL-RELATED"/>
    <property type="match status" value="1"/>
</dbReference>
<keyword evidence="3" id="KW-0503">Monooxygenase</keyword>
<dbReference type="GO" id="GO:0016712">
    <property type="term" value="F:oxidoreductase activity, acting on paired donors, with incorporation or reduction of molecular oxygen, reduced flavin or flavoprotein as one donor, and incorporation of one atom of oxygen"/>
    <property type="evidence" value="ECO:0007669"/>
    <property type="project" value="TreeGrafter"/>
</dbReference>
<dbReference type="InterPro" id="IPR046373">
    <property type="entry name" value="Acyl-CoA_Oxase/DH_mid-dom_sf"/>
</dbReference>
<evidence type="ECO:0000259" key="2">
    <source>
        <dbReference type="Pfam" id="PF08028"/>
    </source>
</evidence>
<dbReference type="InterPro" id="IPR036250">
    <property type="entry name" value="AcylCo_DH-like_C"/>
</dbReference>
<dbReference type="GO" id="GO:0003995">
    <property type="term" value="F:acyl-CoA dehydrogenase activity"/>
    <property type="evidence" value="ECO:0007669"/>
    <property type="project" value="TreeGrafter"/>
</dbReference>
<dbReference type="Gene3D" id="2.40.110.10">
    <property type="entry name" value="Butyryl-CoA Dehydrogenase, subunit A, domain 2"/>
    <property type="match status" value="1"/>
</dbReference>
<dbReference type="Gene3D" id="1.10.540.10">
    <property type="entry name" value="Acyl-CoA dehydrogenase/oxidase, N-terminal domain"/>
    <property type="match status" value="1"/>
</dbReference>
<dbReference type="SUPFAM" id="SSF47203">
    <property type="entry name" value="Acyl-CoA dehydrogenase C-terminal domain-like"/>
    <property type="match status" value="1"/>
</dbReference>
<dbReference type="PANTHER" id="PTHR48083:SF19">
    <property type="entry name" value="FLAVIN-DEPENDENT MONOOXYGENASE, OXYGENASE SUBUNIT HSAA"/>
    <property type="match status" value="1"/>
</dbReference>
<dbReference type="Pfam" id="PF08028">
    <property type="entry name" value="Acyl-CoA_dh_2"/>
    <property type="match status" value="1"/>
</dbReference>
<dbReference type="SUPFAM" id="SSF56645">
    <property type="entry name" value="Acyl-CoA dehydrogenase NM domain-like"/>
    <property type="match status" value="1"/>
</dbReference>
<keyword evidence="4" id="KW-1185">Reference proteome</keyword>
<sequence>MNLPVTPLTHRPPLRARDVYERVLELGETIRGNAAEARALRRVPQENIDSLQEAGFFLALQPKRWGGYEVDPQDFFRMHLAIAENCMSTAWAAGIVAVHAFQLALMDERAQQDVWGEDIHTRISSSYAPLGKVTEVEGGFRLSGRWGWSSGSDHCTWVFLGAICPDGGFRSFLLPRSDYEIMDTWHSMGLQGTGSNDIVVDDVFVPAYRTHKAEDGFLGTNPGVTADSAPLYRLPWAQLFIRVVSTPAIGAARDTLDIYRNLVVGKASGDVTKLAGDTATQERIAAAVTHIDEMEAILFRNFDRMMAQVNKGEEVPVLERIKYRYQASLVIERCMQVIDSLFSSAGGGSVFTGSEIQQRFLDVHTARAHVANNPVSFARNLGAVLLGAESSDFFV</sequence>
<dbReference type="InterPro" id="IPR013107">
    <property type="entry name" value="Acyl-CoA_DH_C"/>
</dbReference>
<dbReference type="RefSeq" id="WP_101522549.1">
    <property type="nucleotide sequence ID" value="NZ_PKLZ01000014.1"/>
</dbReference>
<evidence type="ECO:0000313" key="3">
    <source>
        <dbReference type="EMBL" id="PLW81348.1"/>
    </source>
</evidence>
<dbReference type="GO" id="GO:0033539">
    <property type="term" value="P:fatty acid beta-oxidation using acyl-CoA dehydrogenase"/>
    <property type="evidence" value="ECO:0007669"/>
    <property type="project" value="TreeGrafter"/>
</dbReference>
<proteinExistence type="predicted"/>